<evidence type="ECO:0000313" key="2">
    <source>
        <dbReference type="EMBL" id="CAI3978528.1"/>
    </source>
</evidence>
<feature type="compositionally biased region" description="Acidic residues" evidence="1">
    <location>
        <begin position="173"/>
        <end position="188"/>
    </location>
</feature>
<organism evidence="2">
    <name type="scientific">Cladocopium goreaui</name>
    <dbReference type="NCBI Taxonomy" id="2562237"/>
    <lineage>
        <taxon>Eukaryota</taxon>
        <taxon>Sar</taxon>
        <taxon>Alveolata</taxon>
        <taxon>Dinophyceae</taxon>
        <taxon>Suessiales</taxon>
        <taxon>Symbiodiniaceae</taxon>
        <taxon>Cladocopium</taxon>
    </lineage>
</organism>
<evidence type="ECO:0000313" key="3">
    <source>
        <dbReference type="EMBL" id="CAL4765840.1"/>
    </source>
</evidence>
<reference evidence="3 4" key="2">
    <citation type="submission" date="2024-05" db="EMBL/GenBank/DDBJ databases">
        <authorList>
            <person name="Chen Y."/>
            <person name="Shah S."/>
            <person name="Dougan E. K."/>
            <person name="Thang M."/>
            <person name="Chan C."/>
        </authorList>
    </citation>
    <scope>NUCLEOTIDE SEQUENCE [LARGE SCALE GENOMIC DNA]</scope>
</reference>
<sequence length="295" mass="32217">MAKQLRQEFASGLPDMCLRPQLAALGLTVVDQLAALLGEHGVEAGESVARAKDVIQQLGEAHVSAALQASNAWRELKWLANQQRPPLVLIKPSELQRAIEKRGGNLQVGNKRHKRAKGQGKGKYPPSLDATMLRLETRLFQDQQDQTLSQDHGPAEVHASGETQNQGVAAGQDTDETAEDAESEEDAEANGPAIGADEDGPYETLVRSLRNEINLALQRGHIGNAADLQGIVMFVLDSAHAGNLHEANSSRDNVIQEICFRLESLAPRYELLIPQVAVKLRIMENDLRAMAWHES</sequence>
<dbReference type="EMBL" id="CAMXCT020000419">
    <property type="protein sequence ID" value="CAL1131903.1"/>
    <property type="molecule type" value="Genomic_DNA"/>
</dbReference>
<protein>
    <submittedName>
        <fullName evidence="2">Uncharacterized protein</fullName>
    </submittedName>
</protein>
<evidence type="ECO:0000313" key="4">
    <source>
        <dbReference type="Proteomes" id="UP001152797"/>
    </source>
</evidence>
<dbReference type="Proteomes" id="UP001152797">
    <property type="component" value="Unassembled WGS sequence"/>
</dbReference>
<name>A0A9P1FJK4_9DINO</name>
<gene>
    <name evidence="2" type="ORF">C1SCF055_LOCUS6577</name>
</gene>
<reference evidence="2" key="1">
    <citation type="submission" date="2022-10" db="EMBL/GenBank/DDBJ databases">
        <authorList>
            <person name="Chen Y."/>
            <person name="Dougan E. K."/>
            <person name="Chan C."/>
            <person name="Rhodes N."/>
            <person name="Thang M."/>
        </authorList>
    </citation>
    <scope>NUCLEOTIDE SEQUENCE</scope>
</reference>
<evidence type="ECO:0000256" key="1">
    <source>
        <dbReference type="SAM" id="MobiDB-lite"/>
    </source>
</evidence>
<dbReference type="EMBL" id="CAMXCT010000419">
    <property type="protein sequence ID" value="CAI3978528.1"/>
    <property type="molecule type" value="Genomic_DNA"/>
</dbReference>
<keyword evidence="4" id="KW-1185">Reference proteome</keyword>
<comment type="caution">
    <text evidence="2">The sequence shown here is derived from an EMBL/GenBank/DDBJ whole genome shotgun (WGS) entry which is preliminary data.</text>
</comment>
<feature type="region of interest" description="Disordered" evidence="1">
    <location>
        <begin position="144"/>
        <end position="200"/>
    </location>
</feature>
<feature type="region of interest" description="Disordered" evidence="1">
    <location>
        <begin position="105"/>
        <end position="127"/>
    </location>
</feature>
<dbReference type="AlphaFoldDB" id="A0A9P1FJK4"/>
<dbReference type="EMBL" id="CAMXCT030000419">
    <property type="protein sequence ID" value="CAL4765840.1"/>
    <property type="molecule type" value="Genomic_DNA"/>
</dbReference>
<accession>A0A9P1FJK4</accession>
<proteinExistence type="predicted"/>
<feature type="compositionally biased region" description="Basic residues" evidence="1">
    <location>
        <begin position="110"/>
        <end position="120"/>
    </location>
</feature>